<dbReference type="Pfam" id="PF08890">
    <property type="entry name" value="Phage_TAC_5"/>
    <property type="match status" value="1"/>
</dbReference>
<gene>
    <name evidence="1" type="ORF">A7K69_10725</name>
</gene>
<dbReference type="OrthoDB" id="1807498at2"/>
<dbReference type="InterPro" id="IPR014986">
    <property type="entry name" value="XkdN-like"/>
</dbReference>
<name>A0A1B7KP66_PARTM</name>
<comment type="caution">
    <text evidence="1">The sequence shown here is derived from an EMBL/GenBank/DDBJ whole genome shotgun (WGS) entry which is preliminary data.</text>
</comment>
<proteinExistence type="predicted"/>
<reference evidence="2" key="1">
    <citation type="submission" date="2016-05" db="EMBL/GenBank/DDBJ databases">
        <authorList>
            <person name="Wang W."/>
            <person name="Zhu L."/>
        </authorList>
    </citation>
    <scope>NUCLEOTIDE SEQUENCE [LARGE SCALE GENOMIC DNA]</scope>
    <source>
        <strain evidence="2">W-2</strain>
    </source>
</reference>
<dbReference type="InterPro" id="IPR038559">
    <property type="entry name" value="XkdN-like_sf"/>
</dbReference>
<evidence type="ECO:0000313" key="2">
    <source>
        <dbReference type="Proteomes" id="UP000078290"/>
    </source>
</evidence>
<accession>A0A1B7KP66</accession>
<dbReference type="EMBL" id="LXMA01000038">
    <property type="protein sequence ID" value="OAT71876.1"/>
    <property type="molecule type" value="Genomic_DNA"/>
</dbReference>
<sequence>MAERDISFFLAGNAKPVEEEEVIVSKRYVDKDGKVIPFIMKPMKTEDIEELEKSCMKPVMKNGKKVGERLDTSRFYARMAIESTVFPDFKSEEMRKSYKTEDPVEVAKRVLSIGGEYSAWIEAALRINGFDDSFDELVDEAKN</sequence>
<dbReference type="AlphaFoldDB" id="A0A1B7KP66"/>
<dbReference type="Proteomes" id="UP000078290">
    <property type="component" value="Unassembled WGS sequence"/>
</dbReference>
<organism evidence="1 2">
    <name type="scientific">Parageobacillus thermoglucosidasius</name>
    <name type="common">Geobacillus thermoglucosidasius</name>
    <dbReference type="NCBI Taxonomy" id="1426"/>
    <lineage>
        <taxon>Bacteria</taxon>
        <taxon>Bacillati</taxon>
        <taxon>Bacillota</taxon>
        <taxon>Bacilli</taxon>
        <taxon>Bacillales</taxon>
        <taxon>Anoxybacillaceae</taxon>
        <taxon>Parageobacillus</taxon>
    </lineage>
</organism>
<dbReference type="RefSeq" id="WP_064552383.1">
    <property type="nucleotide sequence ID" value="NZ_LXMA01000038.1"/>
</dbReference>
<dbReference type="Gene3D" id="3.30.2220.30">
    <property type="match status" value="1"/>
</dbReference>
<evidence type="ECO:0000313" key="1">
    <source>
        <dbReference type="EMBL" id="OAT71876.1"/>
    </source>
</evidence>
<protein>
    <submittedName>
        <fullName evidence="1">Phage portal protein</fullName>
    </submittedName>
</protein>